<keyword evidence="5" id="KW-1185">Reference proteome</keyword>
<reference evidence="4" key="1">
    <citation type="submission" date="2020-11" db="EMBL/GenBank/DDBJ databases">
        <authorList>
            <consortium name="DOE Joint Genome Institute"/>
            <person name="Ahrendt S."/>
            <person name="Riley R."/>
            <person name="Andreopoulos W."/>
            <person name="Labutti K."/>
            <person name="Pangilinan J."/>
            <person name="Ruiz-Duenas F.J."/>
            <person name="Barrasa J.M."/>
            <person name="Sanchez-Garcia M."/>
            <person name="Camarero S."/>
            <person name="Miyauchi S."/>
            <person name="Serrano A."/>
            <person name="Linde D."/>
            <person name="Babiker R."/>
            <person name="Drula E."/>
            <person name="Ayuso-Fernandez I."/>
            <person name="Pacheco R."/>
            <person name="Padilla G."/>
            <person name="Ferreira P."/>
            <person name="Barriuso J."/>
            <person name="Kellner H."/>
            <person name="Castanera R."/>
            <person name="Alfaro M."/>
            <person name="Ramirez L."/>
            <person name="Pisabarro A.G."/>
            <person name="Kuo A."/>
            <person name="Tritt A."/>
            <person name="Lipzen A."/>
            <person name="He G."/>
            <person name="Yan M."/>
            <person name="Ng V."/>
            <person name="Cullen D."/>
            <person name="Martin F."/>
            <person name="Rosso M.-N."/>
            <person name="Henrissat B."/>
            <person name="Hibbett D."/>
            <person name="Martinez A.T."/>
            <person name="Grigoriev I.V."/>
        </authorList>
    </citation>
    <scope>NUCLEOTIDE SEQUENCE</scope>
    <source>
        <strain evidence="4">AH 40177</strain>
    </source>
</reference>
<comment type="caution">
    <text evidence="4">The sequence shown here is derived from an EMBL/GenBank/DDBJ whole genome shotgun (WGS) entry which is preliminary data.</text>
</comment>
<dbReference type="OrthoDB" id="1149618at2759"/>
<dbReference type="InterPro" id="IPR011205">
    <property type="entry name" value="UCP015417_vWA"/>
</dbReference>
<accession>A0A9P5Q181</accession>
<evidence type="ECO:0000259" key="3">
    <source>
        <dbReference type="Pfam" id="PF25043"/>
    </source>
</evidence>
<feature type="region of interest" description="Disordered" evidence="1">
    <location>
        <begin position="677"/>
        <end position="717"/>
    </location>
</feature>
<feature type="domain" description="DUF2828" evidence="2">
    <location>
        <begin position="65"/>
        <end position="488"/>
    </location>
</feature>
<evidence type="ECO:0000256" key="1">
    <source>
        <dbReference type="SAM" id="MobiDB-lite"/>
    </source>
</evidence>
<organism evidence="4 5">
    <name type="scientific">Rhodocollybia butyracea</name>
    <dbReference type="NCBI Taxonomy" id="206335"/>
    <lineage>
        <taxon>Eukaryota</taxon>
        <taxon>Fungi</taxon>
        <taxon>Dikarya</taxon>
        <taxon>Basidiomycota</taxon>
        <taxon>Agaricomycotina</taxon>
        <taxon>Agaricomycetes</taxon>
        <taxon>Agaricomycetidae</taxon>
        <taxon>Agaricales</taxon>
        <taxon>Marasmiineae</taxon>
        <taxon>Omphalotaceae</taxon>
        <taxon>Rhodocollybia</taxon>
    </lineage>
</organism>
<dbReference type="Pfam" id="PF25043">
    <property type="entry name" value="DUF7788"/>
    <property type="match status" value="1"/>
</dbReference>
<dbReference type="Pfam" id="PF11443">
    <property type="entry name" value="DUF2828"/>
    <property type="match status" value="1"/>
</dbReference>
<dbReference type="AlphaFoldDB" id="A0A9P5Q181"/>
<dbReference type="PIRSF" id="PIRSF015417">
    <property type="entry name" value="T31B5_30_vWA"/>
    <property type="match status" value="1"/>
</dbReference>
<feature type="compositionally biased region" description="Acidic residues" evidence="1">
    <location>
        <begin position="677"/>
        <end position="687"/>
    </location>
</feature>
<sequence length="741" mass="83055">MASTVPYAHLTSQRYTVPHIPELYDPNFLDVLLPPSQVSIKKPDEQGPTNPLMEALKDSANRTMTANGAPALESTLSATLDAFSGLTAWADAQELDILLTKSWYEDPVLTLRLIWQLRSIHDGKAEKEGFYRAFGWLYKNHPRTAISNLHMLVDPVCRNRKKPQYPFAHGYWKDLLNILALATTDELDAMNATFLHAPRMPYTYPARANKGKDKDKTAHARHNASTKARAKTSRAQRGEERHDTLLRLLAVPKYRALYIAVTRLFTDQLINDLNVMHDISQLSPTQDRIPLLKKISLAGKWAPSPGASHDRVTNIASAVALLLHHNRASIPQPFPSSVPPHPDAMTPDAHTTLRSYLGRWVLRPLRALLLLPEPLMAANRWSEIRYTRVSSLAMKLHTEAFFTHDPERFQEYLLDVESGKQTISGATLLPHEIVGKVMECDVDIRSERGVGRYPRVQELKRERAETQVRVLEAQWNSLVERVREAGKLEGSLAICDVSGSMGSLYTYRNARTLKTQPRHPSPILPATLQDMVSTDWGMNTDFAAVFLKLLLPLAVQHRVRKEDMVKQLFVFSDMGFDDARGSTGPVTQTSGKALAKALKEEGEEAEDPAARAWKTNHDEIVDAYARAGYEVPRIVYWDLSDGDSAYGTKEATAEREGVAMMNGFSPGMLKVFMGEEDERQEGADGEGQDGAGEKDGEGEDGDWEKVGEKTKKELEDEKFTPLNVMKRAVMWRSFDGLVVID</sequence>
<dbReference type="InterPro" id="IPR056690">
    <property type="entry name" value="DUF7788"/>
</dbReference>
<feature type="region of interest" description="Disordered" evidence="1">
    <location>
        <begin position="208"/>
        <end position="239"/>
    </location>
</feature>
<dbReference type="PANTHER" id="PTHR31373">
    <property type="entry name" value="OS06G0652100 PROTEIN"/>
    <property type="match status" value="1"/>
</dbReference>
<feature type="domain" description="DUF7788" evidence="3">
    <location>
        <begin position="524"/>
        <end position="729"/>
    </location>
</feature>
<proteinExistence type="predicted"/>
<gene>
    <name evidence="4" type="ORF">BDP27DRAFT_1391451</name>
</gene>
<feature type="compositionally biased region" description="Basic and acidic residues" evidence="1">
    <location>
        <begin position="703"/>
        <end position="717"/>
    </location>
</feature>
<dbReference type="Proteomes" id="UP000772434">
    <property type="component" value="Unassembled WGS sequence"/>
</dbReference>
<evidence type="ECO:0000313" key="4">
    <source>
        <dbReference type="EMBL" id="KAF9072080.1"/>
    </source>
</evidence>
<feature type="compositionally biased region" description="Basic residues" evidence="1">
    <location>
        <begin position="219"/>
        <end position="234"/>
    </location>
</feature>
<evidence type="ECO:0000259" key="2">
    <source>
        <dbReference type="Pfam" id="PF11443"/>
    </source>
</evidence>
<name>A0A9P5Q181_9AGAR</name>
<dbReference type="PANTHER" id="PTHR31373:SF27">
    <property type="entry name" value="TROVE DOMAIN-CONTAINING PROTEIN"/>
    <property type="match status" value="1"/>
</dbReference>
<dbReference type="InterPro" id="IPR058580">
    <property type="entry name" value="DUF2828"/>
</dbReference>
<evidence type="ECO:0000313" key="5">
    <source>
        <dbReference type="Proteomes" id="UP000772434"/>
    </source>
</evidence>
<protein>
    <submittedName>
        <fullName evidence="4">Uncharacterized protein</fullName>
    </submittedName>
</protein>
<dbReference type="EMBL" id="JADNRY010000027">
    <property type="protein sequence ID" value="KAF9072080.1"/>
    <property type="molecule type" value="Genomic_DNA"/>
</dbReference>